<keyword evidence="3 4" id="KW-0663">Pyridoxal phosphate</keyword>
<protein>
    <submittedName>
        <fullName evidence="6">Cystathionine beta-lyase/cystathionine gamma-synthase</fullName>
    </submittedName>
</protein>
<keyword evidence="7" id="KW-1185">Reference proteome</keyword>
<dbReference type="Gene3D" id="3.90.1150.10">
    <property type="entry name" value="Aspartate Aminotransferase, domain 1"/>
    <property type="match status" value="1"/>
</dbReference>
<dbReference type="CDD" id="cd00614">
    <property type="entry name" value="CGS_like"/>
    <property type="match status" value="1"/>
</dbReference>
<proteinExistence type="inferred from homology"/>
<gene>
    <name evidence="6" type="ORF">HNQ39_001429</name>
</gene>
<dbReference type="AlphaFoldDB" id="A0A7W9W6K7"/>
<comment type="cofactor">
    <cofactor evidence="1 5">
        <name>pyridoxal 5'-phosphate</name>
        <dbReference type="ChEBI" id="CHEBI:597326"/>
    </cofactor>
</comment>
<dbReference type="InterPro" id="IPR015424">
    <property type="entry name" value="PyrdxlP-dep_Trfase"/>
</dbReference>
<dbReference type="GO" id="GO:0030170">
    <property type="term" value="F:pyridoxal phosphate binding"/>
    <property type="evidence" value="ECO:0007669"/>
    <property type="project" value="InterPro"/>
</dbReference>
<organism evidence="6 7">
    <name type="scientific">Armatimonas rosea</name>
    <dbReference type="NCBI Taxonomy" id="685828"/>
    <lineage>
        <taxon>Bacteria</taxon>
        <taxon>Bacillati</taxon>
        <taxon>Armatimonadota</taxon>
        <taxon>Armatimonadia</taxon>
        <taxon>Armatimonadales</taxon>
        <taxon>Armatimonadaceae</taxon>
        <taxon>Armatimonas</taxon>
    </lineage>
</organism>
<sequence>MKFETLAIHAGQGPDPAYGAVMSPIYQTSTFAFQDYNQPGPFDYTRSGNPTRKQLEDCLAALEGGKFGYVFATGMAASATLLSMFNAGDHLIIHDDLYGGTYRLLVSVLAPKGMEVEFVNLRDLDALRAAIKPNTKGIWTETPTNPLMNLLDLSAIAEIAKPKGIVTFCDNTFLSPFYQRPLDLGIDIVMHSTTKYINGHSDVVAGAAITNDPELSDKIKMLQNAMGTAQAPFDCFLTMRGVKTLPVRMERHNSNALAIAHWLEAHPKVTQVLHPGLESHPQHELAKRQMSGYGGTFSFRVTDGEVAKHLLTHLKIFVLAESLGGVESLIEQPWTMTHLSMPEDVRRKLTLTEDLIRISVGIEHVDDLIADLEEAIK</sequence>
<comment type="similarity">
    <text evidence="2 5">Belongs to the trans-sulfuration enzymes family.</text>
</comment>
<comment type="caution">
    <text evidence="6">The sequence shown here is derived from an EMBL/GenBank/DDBJ whole genome shotgun (WGS) entry which is preliminary data.</text>
</comment>
<dbReference type="InterPro" id="IPR054542">
    <property type="entry name" value="Cys_met_metab_PP"/>
</dbReference>
<evidence type="ECO:0000313" key="7">
    <source>
        <dbReference type="Proteomes" id="UP000520814"/>
    </source>
</evidence>
<dbReference type="RefSeq" id="WP_184193263.1">
    <property type="nucleotide sequence ID" value="NZ_JACHGW010000001.1"/>
</dbReference>
<feature type="modified residue" description="N6-(pyridoxal phosphate)lysine" evidence="4">
    <location>
        <position position="195"/>
    </location>
</feature>
<dbReference type="PROSITE" id="PS00868">
    <property type="entry name" value="CYS_MET_METAB_PP"/>
    <property type="match status" value="1"/>
</dbReference>
<evidence type="ECO:0000256" key="2">
    <source>
        <dbReference type="ARBA" id="ARBA00009077"/>
    </source>
</evidence>
<evidence type="ECO:0000256" key="3">
    <source>
        <dbReference type="ARBA" id="ARBA00022898"/>
    </source>
</evidence>
<dbReference type="Proteomes" id="UP000520814">
    <property type="component" value="Unassembled WGS sequence"/>
</dbReference>
<dbReference type="SUPFAM" id="SSF53383">
    <property type="entry name" value="PLP-dependent transferases"/>
    <property type="match status" value="1"/>
</dbReference>
<name>A0A7W9W6K7_ARMRO</name>
<dbReference type="Gene3D" id="3.40.640.10">
    <property type="entry name" value="Type I PLP-dependent aspartate aminotransferase-like (Major domain)"/>
    <property type="match status" value="1"/>
</dbReference>
<dbReference type="InterPro" id="IPR000277">
    <property type="entry name" value="Cys/Met-Metab_PyrdxlP-dep_enz"/>
</dbReference>
<reference evidence="6 7" key="1">
    <citation type="submission" date="2020-08" db="EMBL/GenBank/DDBJ databases">
        <title>Genomic Encyclopedia of Type Strains, Phase IV (KMG-IV): sequencing the most valuable type-strain genomes for metagenomic binning, comparative biology and taxonomic classification.</title>
        <authorList>
            <person name="Goeker M."/>
        </authorList>
    </citation>
    <scope>NUCLEOTIDE SEQUENCE [LARGE SCALE GENOMIC DNA]</scope>
    <source>
        <strain evidence="6 7">DSM 23562</strain>
    </source>
</reference>
<dbReference type="GO" id="GO:0004123">
    <property type="term" value="F:cystathionine gamma-lyase activity"/>
    <property type="evidence" value="ECO:0007669"/>
    <property type="project" value="UniProtKB-ARBA"/>
</dbReference>
<dbReference type="GO" id="GO:0019343">
    <property type="term" value="P:cysteine biosynthetic process via cystathionine"/>
    <property type="evidence" value="ECO:0007669"/>
    <property type="project" value="TreeGrafter"/>
</dbReference>
<dbReference type="EMBL" id="JACHGW010000001">
    <property type="protein sequence ID" value="MBB6049667.1"/>
    <property type="molecule type" value="Genomic_DNA"/>
</dbReference>
<evidence type="ECO:0000256" key="5">
    <source>
        <dbReference type="RuleBase" id="RU362118"/>
    </source>
</evidence>
<dbReference type="InterPro" id="IPR015421">
    <property type="entry name" value="PyrdxlP-dep_Trfase_major"/>
</dbReference>
<dbReference type="FunFam" id="3.40.640.10:FF:000009">
    <property type="entry name" value="Cystathionine gamma-synthase homolog"/>
    <property type="match status" value="1"/>
</dbReference>
<evidence type="ECO:0000256" key="4">
    <source>
        <dbReference type="PIRSR" id="PIRSR001434-2"/>
    </source>
</evidence>
<evidence type="ECO:0000313" key="6">
    <source>
        <dbReference type="EMBL" id="MBB6049667.1"/>
    </source>
</evidence>
<dbReference type="GO" id="GO:0005737">
    <property type="term" value="C:cytoplasm"/>
    <property type="evidence" value="ECO:0007669"/>
    <property type="project" value="TreeGrafter"/>
</dbReference>
<keyword evidence="6" id="KW-0456">Lyase</keyword>
<evidence type="ECO:0000256" key="1">
    <source>
        <dbReference type="ARBA" id="ARBA00001933"/>
    </source>
</evidence>
<accession>A0A7W9W6K7</accession>
<dbReference type="FunFam" id="3.90.1150.10:FF:000008">
    <property type="entry name" value="Cystathionine gamma-synthase"/>
    <property type="match status" value="1"/>
</dbReference>
<dbReference type="GO" id="GO:0019346">
    <property type="term" value="P:transsulfuration"/>
    <property type="evidence" value="ECO:0007669"/>
    <property type="project" value="InterPro"/>
</dbReference>
<dbReference type="PANTHER" id="PTHR11808">
    <property type="entry name" value="TRANS-SULFURATION ENZYME FAMILY MEMBER"/>
    <property type="match status" value="1"/>
</dbReference>
<dbReference type="PIRSF" id="PIRSF001434">
    <property type="entry name" value="CGS"/>
    <property type="match status" value="1"/>
</dbReference>
<dbReference type="InterPro" id="IPR015422">
    <property type="entry name" value="PyrdxlP-dep_Trfase_small"/>
</dbReference>
<dbReference type="PANTHER" id="PTHR11808:SF15">
    <property type="entry name" value="CYSTATHIONINE GAMMA-LYASE"/>
    <property type="match status" value="1"/>
</dbReference>
<dbReference type="Pfam" id="PF01053">
    <property type="entry name" value="Cys_Met_Meta_PP"/>
    <property type="match status" value="1"/>
</dbReference>